<name>A0A4Y2P7F3_ARAVE</name>
<comment type="caution">
    <text evidence="1">The sequence shown here is derived from an EMBL/GenBank/DDBJ whole genome shotgun (WGS) entry which is preliminary data.</text>
</comment>
<protein>
    <submittedName>
        <fullName evidence="1">Uncharacterized protein</fullName>
    </submittedName>
</protein>
<sequence length="72" mass="8183">MELVLFFFKVGLRFLRLGISGDLIHTSRHRKRAFTLCGIHLFAFTSKSSAVFVTCKASLPPKKEIEDRGVTR</sequence>
<dbReference type="EMBL" id="BGPR01010591">
    <property type="protein sequence ID" value="GBN46949.1"/>
    <property type="molecule type" value="Genomic_DNA"/>
</dbReference>
<dbReference type="Proteomes" id="UP000499080">
    <property type="component" value="Unassembled WGS sequence"/>
</dbReference>
<accession>A0A4Y2P7F3</accession>
<evidence type="ECO:0000313" key="2">
    <source>
        <dbReference type="Proteomes" id="UP000499080"/>
    </source>
</evidence>
<feature type="non-terminal residue" evidence="1">
    <location>
        <position position="72"/>
    </location>
</feature>
<gene>
    <name evidence="1" type="ORF">AVEN_116050_1</name>
</gene>
<dbReference type="AlphaFoldDB" id="A0A4Y2P7F3"/>
<keyword evidence="2" id="KW-1185">Reference proteome</keyword>
<proteinExistence type="predicted"/>
<reference evidence="1 2" key="1">
    <citation type="journal article" date="2019" name="Sci. Rep.">
        <title>Orb-weaving spider Araneus ventricosus genome elucidates the spidroin gene catalogue.</title>
        <authorList>
            <person name="Kono N."/>
            <person name="Nakamura H."/>
            <person name="Ohtoshi R."/>
            <person name="Moran D.A.P."/>
            <person name="Shinohara A."/>
            <person name="Yoshida Y."/>
            <person name="Fujiwara M."/>
            <person name="Mori M."/>
            <person name="Tomita M."/>
            <person name="Arakawa K."/>
        </authorList>
    </citation>
    <scope>NUCLEOTIDE SEQUENCE [LARGE SCALE GENOMIC DNA]</scope>
</reference>
<organism evidence="1 2">
    <name type="scientific">Araneus ventricosus</name>
    <name type="common">Orbweaver spider</name>
    <name type="synonym">Epeira ventricosa</name>
    <dbReference type="NCBI Taxonomy" id="182803"/>
    <lineage>
        <taxon>Eukaryota</taxon>
        <taxon>Metazoa</taxon>
        <taxon>Ecdysozoa</taxon>
        <taxon>Arthropoda</taxon>
        <taxon>Chelicerata</taxon>
        <taxon>Arachnida</taxon>
        <taxon>Araneae</taxon>
        <taxon>Araneomorphae</taxon>
        <taxon>Entelegynae</taxon>
        <taxon>Araneoidea</taxon>
        <taxon>Araneidae</taxon>
        <taxon>Araneus</taxon>
    </lineage>
</organism>
<evidence type="ECO:0000313" key="1">
    <source>
        <dbReference type="EMBL" id="GBN46949.1"/>
    </source>
</evidence>